<dbReference type="InterPro" id="IPR025339">
    <property type="entry name" value="DUF4245"/>
</dbReference>
<name>A0A917WBF6_9ACTN</name>
<evidence type="ECO:0000313" key="2">
    <source>
        <dbReference type="Proteomes" id="UP000655208"/>
    </source>
</evidence>
<evidence type="ECO:0000313" key="1">
    <source>
        <dbReference type="EMBL" id="GGL86913.1"/>
    </source>
</evidence>
<gene>
    <name evidence="1" type="ORF">GCM10011594_03180</name>
</gene>
<keyword evidence="2" id="KW-1185">Reference proteome</keyword>
<evidence type="ECO:0008006" key="3">
    <source>
        <dbReference type="Google" id="ProtNLM"/>
    </source>
</evidence>
<proteinExistence type="predicted"/>
<dbReference type="EMBL" id="BMNA01000001">
    <property type="protein sequence ID" value="GGL86913.1"/>
    <property type="molecule type" value="Genomic_DNA"/>
</dbReference>
<dbReference type="RefSeq" id="WP_188939737.1">
    <property type="nucleotide sequence ID" value="NZ_BMNA01000001.1"/>
</dbReference>
<sequence length="182" mass="17924">MAGRRNKTLRDMLLSMAVILVGVFVIALFQGGVSFAPGGVSGGSVPSADIGTGFANAQAVVGFPVVAPRNIPSGWQGNSFTTTPPGGAGAAPAAVRAGWVTPSGAFVTLIESAGAPDAVQRAELGVAGSATGSIDAGGATWTVVPGRRSEMAWIRTTGGLTYLITGSASGTDFTTVAESVAG</sequence>
<accession>A0A917WBF6</accession>
<dbReference type="AlphaFoldDB" id="A0A917WBF6"/>
<comment type="caution">
    <text evidence="1">The sequence shown here is derived from an EMBL/GenBank/DDBJ whole genome shotgun (WGS) entry which is preliminary data.</text>
</comment>
<protein>
    <recommendedName>
        <fullName evidence="3">DUF4245 domain-containing protein</fullName>
    </recommendedName>
</protein>
<dbReference type="Proteomes" id="UP000655208">
    <property type="component" value="Unassembled WGS sequence"/>
</dbReference>
<reference evidence="1" key="1">
    <citation type="journal article" date="2014" name="Int. J. Syst. Evol. Microbiol.">
        <title>Complete genome sequence of Corynebacterium casei LMG S-19264T (=DSM 44701T), isolated from a smear-ripened cheese.</title>
        <authorList>
            <consortium name="US DOE Joint Genome Institute (JGI-PGF)"/>
            <person name="Walter F."/>
            <person name="Albersmeier A."/>
            <person name="Kalinowski J."/>
            <person name="Ruckert C."/>
        </authorList>
    </citation>
    <scope>NUCLEOTIDE SEQUENCE</scope>
    <source>
        <strain evidence="1">CGMCC 4.7308</strain>
    </source>
</reference>
<dbReference type="Pfam" id="PF14030">
    <property type="entry name" value="DUF4245"/>
    <property type="match status" value="1"/>
</dbReference>
<organism evidence="1 2">
    <name type="scientific">Nakamurella endophytica</name>
    <dbReference type="NCBI Taxonomy" id="1748367"/>
    <lineage>
        <taxon>Bacteria</taxon>
        <taxon>Bacillati</taxon>
        <taxon>Actinomycetota</taxon>
        <taxon>Actinomycetes</taxon>
        <taxon>Nakamurellales</taxon>
        <taxon>Nakamurellaceae</taxon>
        <taxon>Nakamurella</taxon>
    </lineage>
</organism>
<reference evidence="1" key="2">
    <citation type="submission" date="2020-09" db="EMBL/GenBank/DDBJ databases">
        <authorList>
            <person name="Sun Q."/>
            <person name="Zhou Y."/>
        </authorList>
    </citation>
    <scope>NUCLEOTIDE SEQUENCE</scope>
    <source>
        <strain evidence="1">CGMCC 4.7308</strain>
    </source>
</reference>